<dbReference type="PANTHER" id="PTHR31531:SF2">
    <property type="entry name" value="E3 UBIQUITIN-PROTEIN LIGASE E3D"/>
    <property type="match status" value="1"/>
</dbReference>
<sequence length="476" mass="52179">MSSRTGSGPLLYAEFLPNIRQITLHVSLSDSSSLAQSPATPDTAVNIARGKCSISILPSRRALRLSSADSIQTLNLPARVSEAAHTIVSTQPTPNASGAGHGELLFRLPVDVETGPIRATQPAKDLAGHYGNEVQVPWTAKDMCAETRVRCRQCENSLFIPSKEGTVMWKDLPSTDWAEMMDLWHCHKPDTHAEDHGDSATGTGLYAHDENETVKGYGAANHAVCTSGTVLIDVLSFVMAEGDCQGLEKSTRSSSSTAPHIGNRDQKTNDPKSQPGVDLSCSRCGAIVGEEYPSLSGLRLYKANVSLLRKPKDGMNSDKDAWETYPVDVIVGTQLLELVERIGARRFVVHSTEYAGDNRRDNKRGLLLWVFNPYLRYSSLLSYSTTDGIVSITSQRAMKILYQDVPDIQLMLNPAQGVPSPTALEDVSLPPSIYDDMKKTLEKSSETLPISARQFREWRVGLFSRYEEIPHPARPV</sequence>
<dbReference type="Pfam" id="PF09814">
    <property type="entry name" value="HECT_2"/>
    <property type="match status" value="1"/>
</dbReference>
<dbReference type="GO" id="GO:0043161">
    <property type="term" value="P:proteasome-mediated ubiquitin-dependent protein catabolic process"/>
    <property type="evidence" value="ECO:0007669"/>
    <property type="project" value="TreeGrafter"/>
</dbReference>
<dbReference type="GO" id="GO:0030332">
    <property type="term" value="F:cyclin binding"/>
    <property type="evidence" value="ECO:0007669"/>
    <property type="project" value="TreeGrafter"/>
</dbReference>
<dbReference type="VEuPathDB" id="FungiDB:ACJ73_06595"/>
<dbReference type="GO" id="GO:0005829">
    <property type="term" value="C:cytosol"/>
    <property type="evidence" value="ECO:0007669"/>
    <property type="project" value="TreeGrafter"/>
</dbReference>
<accession>A0A1J9Q0D2</accession>
<dbReference type="EMBL" id="LGTZ01001184">
    <property type="protein sequence ID" value="OJD22062.1"/>
    <property type="molecule type" value="Genomic_DNA"/>
</dbReference>
<dbReference type="GO" id="GO:0051865">
    <property type="term" value="P:protein autoubiquitination"/>
    <property type="evidence" value="ECO:0007669"/>
    <property type="project" value="TreeGrafter"/>
</dbReference>
<dbReference type="GO" id="GO:0005634">
    <property type="term" value="C:nucleus"/>
    <property type="evidence" value="ECO:0007669"/>
    <property type="project" value="TreeGrafter"/>
</dbReference>
<dbReference type="OrthoDB" id="386949at2759"/>
<gene>
    <name evidence="2" type="ORF">ACJ73_06595</name>
</gene>
<reference evidence="2 3" key="1">
    <citation type="submission" date="2015-08" db="EMBL/GenBank/DDBJ databases">
        <title>Emmonsia species relationships and genome sequence.</title>
        <authorList>
            <person name="Cuomo C.A."/>
            <person name="Schwartz I.S."/>
            <person name="Kenyon C."/>
            <person name="De Hoog G.S."/>
            <person name="Govender N.P."/>
            <person name="Botha A."/>
            <person name="Moreno L."/>
            <person name="De Vries M."/>
            <person name="Munoz J.F."/>
            <person name="Stielow J.B."/>
        </authorList>
    </citation>
    <scope>NUCLEOTIDE SEQUENCE [LARGE SCALE GENOMIC DNA]</scope>
    <source>
        <strain evidence="2 3">EI222</strain>
    </source>
</reference>
<dbReference type="GO" id="GO:0000209">
    <property type="term" value="P:protein polyubiquitination"/>
    <property type="evidence" value="ECO:0007669"/>
    <property type="project" value="TreeGrafter"/>
</dbReference>
<dbReference type="GO" id="GO:0006513">
    <property type="term" value="P:protein monoubiquitination"/>
    <property type="evidence" value="ECO:0007669"/>
    <property type="project" value="TreeGrafter"/>
</dbReference>
<protein>
    <recommendedName>
        <fullName evidence="4">Ubiquitin-conjugating enzyme E2C-binding protein</fullName>
    </recommendedName>
</protein>
<dbReference type="PANTHER" id="PTHR31531">
    <property type="entry name" value="E3 UBIQUITIN-PROTEIN LIGASE E3D FAMILY MEMBER"/>
    <property type="match status" value="1"/>
</dbReference>
<dbReference type="GO" id="GO:0061630">
    <property type="term" value="F:ubiquitin protein ligase activity"/>
    <property type="evidence" value="ECO:0007669"/>
    <property type="project" value="TreeGrafter"/>
</dbReference>
<evidence type="ECO:0000313" key="3">
    <source>
        <dbReference type="Proteomes" id="UP000242791"/>
    </source>
</evidence>
<keyword evidence="3" id="KW-1185">Reference proteome</keyword>
<dbReference type="STRING" id="1658174.A0A1J9Q0D2"/>
<dbReference type="InterPro" id="IPR019193">
    <property type="entry name" value="UBQ-conj_enz_E2-bd_prot"/>
</dbReference>
<organism evidence="2 3">
    <name type="scientific">Blastomyces percursus</name>
    <dbReference type="NCBI Taxonomy" id="1658174"/>
    <lineage>
        <taxon>Eukaryota</taxon>
        <taxon>Fungi</taxon>
        <taxon>Dikarya</taxon>
        <taxon>Ascomycota</taxon>
        <taxon>Pezizomycotina</taxon>
        <taxon>Eurotiomycetes</taxon>
        <taxon>Eurotiomycetidae</taxon>
        <taxon>Onygenales</taxon>
        <taxon>Ajellomycetaceae</taxon>
        <taxon>Blastomyces</taxon>
    </lineage>
</organism>
<evidence type="ECO:0008006" key="4">
    <source>
        <dbReference type="Google" id="ProtNLM"/>
    </source>
</evidence>
<evidence type="ECO:0000313" key="2">
    <source>
        <dbReference type="EMBL" id="OJD22062.1"/>
    </source>
</evidence>
<evidence type="ECO:0000256" key="1">
    <source>
        <dbReference type="SAM" id="MobiDB-lite"/>
    </source>
</evidence>
<dbReference type="Proteomes" id="UP000242791">
    <property type="component" value="Unassembled WGS sequence"/>
</dbReference>
<name>A0A1J9Q0D2_9EURO</name>
<comment type="caution">
    <text evidence="2">The sequence shown here is derived from an EMBL/GenBank/DDBJ whole genome shotgun (WGS) entry which is preliminary data.</text>
</comment>
<feature type="region of interest" description="Disordered" evidence="1">
    <location>
        <begin position="247"/>
        <end position="278"/>
    </location>
</feature>
<dbReference type="AlphaFoldDB" id="A0A1J9Q0D2"/>
<dbReference type="GO" id="GO:0031624">
    <property type="term" value="F:ubiquitin conjugating enzyme binding"/>
    <property type="evidence" value="ECO:0007669"/>
    <property type="project" value="TreeGrafter"/>
</dbReference>
<dbReference type="GO" id="GO:0000151">
    <property type="term" value="C:ubiquitin ligase complex"/>
    <property type="evidence" value="ECO:0007669"/>
    <property type="project" value="TreeGrafter"/>
</dbReference>
<proteinExistence type="predicted"/>